<evidence type="ECO:0000259" key="13">
    <source>
        <dbReference type="Pfam" id="PF02558"/>
    </source>
</evidence>
<evidence type="ECO:0000256" key="11">
    <source>
        <dbReference type="ARBA" id="ARBA00056765"/>
    </source>
</evidence>
<dbReference type="EMBL" id="DQZR01000087">
    <property type="protein sequence ID" value="HDM36032.1"/>
    <property type="molecule type" value="Genomic_DNA"/>
</dbReference>
<evidence type="ECO:0000256" key="12">
    <source>
        <dbReference type="RuleBase" id="RU362068"/>
    </source>
</evidence>
<sequence>MRFLVMGAGALGCAFGGMLADGGYEVVLIGRERYMRPIKERGLKITGIWGKRIIRDVVTASKPEQEHRPDVVLLTTKSFDTERAVMDLKPVISRDTIVISLQNGIGNEEIIARHLGEGRTMGGMVITGFEMRAPGEVEVTVSADTTKIGELDGSITERLEEIVAIFNDAGIPAEAVDNINMHIWAKSLYNAALNPLSAIFRVNYGRLLDSNAFAIIREIIKEAFEVAAAEGIELFWDDPERYLDHLKNSLIPPTARHRSSMLRDIEGGKKTEIDFLNEVFVRLGRKHGIPTPVNETIVRSIRFLEGLLQSQMP</sequence>
<comment type="catalytic activity">
    <reaction evidence="10">
        <text>(R)-pantoate + NAD(+) = 2-dehydropantoate + NADH + H(+)</text>
        <dbReference type="Rhea" id="RHEA:61292"/>
        <dbReference type="ChEBI" id="CHEBI:11561"/>
        <dbReference type="ChEBI" id="CHEBI:15378"/>
        <dbReference type="ChEBI" id="CHEBI:15980"/>
        <dbReference type="ChEBI" id="CHEBI:57540"/>
        <dbReference type="ChEBI" id="CHEBI:57945"/>
    </reaction>
    <physiologicalReaction direction="right-to-left" evidence="10">
        <dbReference type="Rhea" id="RHEA:61294"/>
    </physiologicalReaction>
</comment>
<dbReference type="InterPro" id="IPR013332">
    <property type="entry name" value="KPR_N"/>
</dbReference>
<gene>
    <name evidence="15" type="ORF">ENG09_02080</name>
</gene>
<evidence type="ECO:0000256" key="9">
    <source>
        <dbReference type="ARBA" id="ARBA00047506"/>
    </source>
</evidence>
<protein>
    <recommendedName>
        <fullName evidence="4 12">2-dehydropantoate 2-reductase</fullName>
        <ecNumber evidence="3 12">1.1.1.169</ecNumber>
    </recommendedName>
    <alternativeName>
        <fullName evidence="8 12">Ketopantoate reductase</fullName>
    </alternativeName>
</protein>
<feature type="domain" description="Ketopantoate reductase N-terminal" evidence="13">
    <location>
        <begin position="4"/>
        <end position="152"/>
    </location>
</feature>
<dbReference type="InterPro" id="IPR036291">
    <property type="entry name" value="NAD(P)-bd_dom_sf"/>
</dbReference>
<dbReference type="GO" id="GO:0015937">
    <property type="term" value="P:coenzyme A biosynthetic process"/>
    <property type="evidence" value="ECO:0007669"/>
    <property type="project" value="UniProtKB-UniPathway"/>
</dbReference>
<name>A0A7C1B5E7_9EURY</name>
<dbReference type="InterPro" id="IPR003710">
    <property type="entry name" value="ApbA"/>
</dbReference>
<dbReference type="UniPathway" id="UPA00241"/>
<evidence type="ECO:0000256" key="10">
    <source>
        <dbReference type="ARBA" id="ARBA00048196"/>
    </source>
</evidence>
<dbReference type="PANTHER" id="PTHR21708:SF26">
    <property type="entry name" value="2-DEHYDROPANTOATE 2-REDUCTASE"/>
    <property type="match status" value="1"/>
</dbReference>
<proteinExistence type="inferred from homology"/>
<evidence type="ECO:0000256" key="6">
    <source>
        <dbReference type="ARBA" id="ARBA00022993"/>
    </source>
</evidence>
<organism evidence="15">
    <name type="scientific">Candidatus Syntropharchaeum butanivorans</name>
    <dbReference type="NCBI Taxonomy" id="1839936"/>
    <lineage>
        <taxon>Archaea</taxon>
        <taxon>Methanobacteriati</taxon>
        <taxon>Methanobacteriota</taxon>
        <taxon>Stenosarchaea group</taxon>
        <taxon>Methanomicrobia</taxon>
        <taxon>Methanosarcinales</taxon>
        <taxon>ANME-2 cluster</taxon>
        <taxon>Candidatus Syntropharchaeum</taxon>
    </lineage>
</organism>
<evidence type="ECO:0000256" key="7">
    <source>
        <dbReference type="ARBA" id="ARBA00023002"/>
    </source>
</evidence>
<dbReference type="EC" id="1.1.1.169" evidence="3 12"/>
<dbReference type="Pfam" id="PF02558">
    <property type="entry name" value="ApbA"/>
    <property type="match status" value="1"/>
</dbReference>
<dbReference type="GO" id="GO:0015940">
    <property type="term" value="P:pantothenate biosynthetic process"/>
    <property type="evidence" value="ECO:0007669"/>
    <property type="project" value="InterPro"/>
</dbReference>
<comment type="catalytic activity">
    <reaction evidence="9">
        <text>(R)-pantoate + NADP(+) = 2-dehydropantoate + NADPH + H(+)</text>
        <dbReference type="Rhea" id="RHEA:16233"/>
        <dbReference type="ChEBI" id="CHEBI:11561"/>
        <dbReference type="ChEBI" id="CHEBI:15378"/>
        <dbReference type="ChEBI" id="CHEBI:15980"/>
        <dbReference type="ChEBI" id="CHEBI:57783"/>
        <dbReference type="ChEBI" id="CHEBI:58349"/>
        <dbReference type="EC" id="1.1.1.169"/>
    </reaction>
    <physiologicalReaction direction="right-to-left" evidence="9">
        <dbReference type="Rhea" id="RHEA:16235"/>
    </physiologicalReaction>
</comment>
<dbReference type="GO" id="GO:0005737">
    <property type="term" value="C:cytoplasm"/>
    <property type="evidence" value="ECO:0007669"/>
    <property type="project" value="TreeGrafter"/>
</dbReference>
<evidence type="ECO:0000256" key="2">
    <source>
        <dbReference type="ARBA" id="ARBA00007870"/>
    </source>
</evidence>
<comment type="pathway">
    <text evidence="1 12">Cofactor biosynthesis; coenzyme A biosynthesis.</text>
</comment>
<evidence type="ECO:0000256" key="1">
    <source>
        <dbReference type="ARBA" id="ARBA00004724"/>
    </source>
</evidence>
<dbReference type="FunFam" id="1.10.1040.10:FF:000017">
    <property type="entry name" value="2-dehydropantoate 2-reductase"/>
    <property type="match status" value="1"/>
</dbReference>
<comment type="similarity">
    <text evidence="2 12">Belongs to the ketopantoate reductase family.</text>
</comment>
<dbReference type="Gene3D" id="3.40.50.720">
    <property type="entry name" value="NAD(P)-binding Rossmann-like Domain"/>
    <property type="match status" value="1"/>
</dbReference>
<dbReference type="PANTHER" id="PTHR21708">
    <property type="entry name" value="PROBABLE 2-DEHYDROPANTOATE 2-REDUCTASE"/>
    <property type="match status" value="1"/>
</dbReference>
<evidence type="ECO:0000313" key="15">
    <source>
        <dbReference type="EMBL" id="HDM36032.1"/>
    </source>
</evidence>
<comment type="function">
    <text evidence="12">Catalyzes the NADPH-dependent reduction of ketopantoate into pantoic acid.</text>
</comment>
<comment type="function">
    <text evidence="11">Catalyzes the NAD(P)H-dependent reduction of ketopantoate into pantoic acid.</text>
</comment>
<dbReference type="InterPro" id="IPR013328">
    <property type="entry name" value="6PGD_dom2"/>
</dbReference>
<evidence type="ECO:0000256" key="3">
    <source>
        <dbReference type="ARBA" id="ARBA00013014"/>
    </source>
</evidence>
<keyword evidence="5 12" id="KW-0521">NADP</keyword>
<keyword evidence="7 12" id="KW-0560">Oxidoreductase</keyword>
<dbReference type="InterPro" id="IPR008927">
    <property type="entry name" value="6-PGluconate_DH-like_C_sf"/>
</dbReference>
<keyword evidence="6 12" id="KW-0173">Coenzyme A biosynthesis</keyword>
<dbReference type="AlphaFoldDB" id="A0A7C1B5E7"/>
<dbReference type="InterPro" id="IPR051402">
    <property type="entry name" value="KPR-Related"/>
</dbReference>
<dbReference type="NCBIfam" id="TIGR00745">
    <property type="entry name" value="apbA_panE"/>
    <property type="match status" value="1"/>
</dbReference>
<evidence type="ECO:0000256" key="5">
    <source>
        <dbReference type="ARBA" id="ARBA00022857"/>
    </source>
</evidence>
<evidence type="ECO:0000256" key="4">
    <source>
        <dbReference type="ARBA" id="ARBA00019465"/>
    </source>
</evidence>
<accession>A0A7C1B5E7</accession>
<dbReference type="FunFam" id="3.40.50.720:FF:000307">
    <property type="entry name" value="2-dehydropantoate 2-reductase"/>
    <property type="match status" value="1"/>
</dbReference>
<comment type="caution">
    <text evidence="15">The sequence shown here is derived from an EMBL/GenBank/DDBJ whole genome shotgun (WGS) entry which is preliminary data.</text>
</comment>
<reference evidence="15" key="1">
    <citation type="journal article" date="2020" name="mSystems">
        <title>Genome- and Community-Level Interaction Insights into Carbon Utilization and Element Cycling Functions of Hydrothermarchaeota in Hydrothermal Sediment.</title>
        <authorList>
            <person name="Zhou Z."/>
            <person name="Liu Y."/>
            <person name="Xu W."/>
            <person name="Pan J."/>
            <person name="Luo Z.H."/>
            <person name="Li M."/>
        </authorList>
    </citation>
    <scope>NUCLEOTIDE SEQUENCE [LARGE SCALE GENOMIC DNA]</scope>
    <source>
        <strain evidence="15">HyVt-185</strain>
    </source>
</reference>
<dbReference type="GO" id="GO:0008677">
    <property type="term" value="F:2-dehydropantoate 2-reductase activity"/>
    <property type="evidence" value="ECO:0007669"/>
    <property type="project" value="UniProtKB-EC"/>
</dbReference>
<evidence type="ECO:0000259" key="14">
    <source>
        <dbReference type="Pfam" id="PF08546"/>
    </source>
</evidence>
<dbReference type="Pfam" id="PF08546">
    <property type="entry name" value="ApbA_C"/>
    <property type="match status" value="1"/>
</dbReference>
<evidence type="ECO:0000256" key="8">
    <source>
        <dbReference type="ARBA" id="ARBA00032024"/>
    </source>
</evidence>
<dbReference type="InterPro" id="IPR013752">
    <property type="entry name" value="KPA_reductase"/>
</dbReference>
<feature type="domain" description="Ketopantoate reductase C-terminal" evidence="14">
    <location>
        <begin position="178"/>
        <end position="304"/>
    </location>
</feature>
<dbReference type="Proteomes" id="UP000885863">
    <property type="component" value="Unassembled WGS sequence"/>
</dbReference>
<dbReference type="SUPFAM" id="SSF48179">
    <property type="entry name" value="6-phosphogluconate dehydrogenase C-terminal domain-like"/>
    <property type="match status" value="1"/>
</dbReference>
<dbReference type="SUPFAM" id="SSF51735">
    <property type="entry name" value="NAD(P)-binding Rossmann-fold domains"/>
    <property type="match status" value="1"/>
</dbReference>
<dbReference type="Gene3D" id="1.10.1040.10">
    <property type="entry name" value="N-(1-d-carboxylethyl)-l-norvaline Dehydrogenase, domain 2"/>
    <property type="match status" value="1"/>
</dbReference>